<gene>
    <name evidence="2" type="ORF">LCGC14_2871510</name>
</gene>
<organism evidence="2">
    <name type="scientific">marine sediment metagenome</name>
    <dbReference type="NCBI Taxonomy" id="412755"/>
    <lineage>
        <taxon>unclassified sequences</taxon>
        <taxon>metagenomes</taxon>
        <taxon>ecological metagenomes</taxon>
    </lineage>
</organism>
<evidence type="ECO:0000313" key="2">
    <source>
        <dbReference type="EMBL" id="KKK75656.1"/>
    </source>
</evidence>
<protein>
    <submittedName>
        <fullName evidence="2">Uncharacterized protein</fullName>
    </submittedName>
</protein>
<proteinExistence type="predicted"/>
<accession>A0A0F9ATY4</accession>
<feature type="non-terminal residue" evidence="2">
    <location>
        <position position="171"/>
    </location>
</feature>
<sequence length="171" mass="17975">MAGRTVPKHVRVYADGYDFSGYSRTIGPLEWVYEEADLTAQMGDAAKGFFPNLASVKLGTLNTVLDNTPTSGPHIVLKIVEASRIVMVPIGIQAAPASGDPVFMGQFVQLGYTGEIVDKSVYANAPFGEWDVANEIAFDKPWGKLVHPKGAETGANTGTSDVDNGGASAAG</sequence>
<dbReference type="EMBL" id="LAZR01055763">
    <property type="protein sequence ID" value="KKK75656.1"/>
    <property type="molecule type" value="Genomic_DNA"/>
</dbReference>
<dbReference type="AlphaFoldDB" id="A0A0F9ATY4"/>
<feature type="region of interest" description="Disordered" evidence="1">
    <location>
        <begin position="149"/>
        <end position="171"/>
    </location>
</feature>
<evidence type="ECO:0000256" key="1">
    <source>
        <dbReference type="SAM" id="MobiDB-lite"/>
    </source>
</evidence>
<reference evidence="2" key="1">
    <citation type="journal article" date="2015" name="Nature">
        <title>Complex archaea that bridge the gap between prokaryotes and eukaryotes.</title>
        <authorList>
            <person name="Spang A."/>
            <person name="Saw J.H."/>
            <person name="Jorgensen S.L."/>
            <person name="Zaremba-Niedzwiedzka K."/>
            <person name="Martijn J."/>
            <person name="Lind A.E."/>
            <person name="van Eijk R."/>
            <person name="Schleper C."/>
            <person name="Guy L."/>
            <person name="Ettema T.J."/>
        </authorList>
    </citation>
    <scope>NUCLEOTIDE SEQUENCE</scope>
</reference>
<name>A0A0F9ATY4_9ZZZZ</name>
<comment type="caution">
    <text evidence="2">The sequence shown here is derived from an EMBL/GenBank/DDBJ whole genome shotgun (WGS) entry which is preliminary data.</text>
</comment>